<keyword evidence="2" id="KW-1185">Reference proteome</keyword>
<proteinExistence type="predicted"/>
<evidence type="ECO:0000313" key="2">
    <source>
        <dbReference type="Proteomes" id="UP001212997"/>
    </source>
</evidence>
<protein>
    <submittedName>
        <fullName evidence="1">Uncharacterized protein</fullName>
    </submittedName>
</protein>
<reference evidence="1" key="1">
    <citation type="submission" date="2022-07" db="EMBL/GenBank/DDBJ databases">
        <title>Genome Sequence of Physisporinus lineatus.</title>
        <authorList>
            <person name="Buettner E."/>
        </authorList>
    </citation>
    <scope>NUCLEOTIDE SEQUENCE</scope>
    <source>
        <strain evidence="1">VT162</strain>
    </source>
</reference>
<gene>
    <name evidence="1" type="ORF">NLI96_g9799</name>
</gene>
<name>A0AAD5UZ73_9APHY</name>
<dbReference type="AlphaFoldDB" id="A0AAD5UZ73"/>
<organism evidence="1 2">
    <name type="scientific">Meripilus lineatus</name>
    <dbReference type="NCBI Taxonomy" id="2056292"/>
    <lineage>
        <taxon>Eukaryota</taxon>
        <taxon>Fungi</taxon>
        <taxon>Dikarya</taxon>
        <taxon>Basidiomycota</taxon>
        <taxon>Agaricomycotina</taxon>
        <taxon>Agaricomycetes</taxon>
        <taxon>Polyporales</taxon>
        <taxon>Meripilaceae</taxon>
        <taxon>Meripilus</taxon>
    </lineage>
</organism>
<evidence type="ECO:0000313" key="1">
    <source>
        <dbReference type="EMBL" id="KAJ3478378.1"/>
    </source>
</evidence>
<comment type="caution">
    <text evidence="1">The sequence shown here is derived from an EMBL/GenBank/DDBJ whole genome shotgun (WGS) entry which is preliminary data.</text>
</comment>
<accession>A0AAD5UZ73</accession>
<sequence length="960" mass="109303">MSGLMSPLVYKPEHKARIDGLSLEIKAIISQNPGLLLDRLMVAHGQGWVSFSDFLYVLARELENEKGDAEWNSLILSDLFYYLLDFVSYQEYWERAVNEEIEIRDSMMLIFGNIINCIHALFAHLWFNAEGPGPDYERGFAYDISPSKIEGTPEFERYREVTQELLYRLPALWKTLLQTEAKAPDQNCLKWSPVFSRYYAEVALTEIRLHLLYYKQHIPLVNLGSHIIMRFWLAAAAPALHDWPLRCIMPLLDAATRDSKKDFMASYTADEASSIRIMNRLLAGIRDPELPNEILVMYFCVLSCTVTQILDSPALRDVVTGLLGKIVMVTYSSLSRKLCEEFDENILPLVGSGVEAILATLVRLLDNGQEGEGDPFSLLKTAPMMALACWLAGDPTIQRDESIIHSKHRRHFDQLLQVYLPRCIQELRRQQPGSERYKTWEGIGKHLKIKEYVDTTFHAPNQIQAPHACLQGLLARILLLSKVSEHSNQSIKSSSHRREVYSKLTLRHIERVMPESEPVAYNPEGEAIYDRLSLEIRTIISSNPDFLLRRLLESYGEGFGPFSDFLYVLADVLVEELASQDGDTEWNNLILSDLFWWLLDFSSDQEHWEMAVEEKDIELRETMMHVFERAINCILAFAAHLWLNAEGPSPDYERGFSHDISPSKIEGTLQFERYRGVTQVFLSRLPTLWKVLLQTEAKAPDCLNWTPSFSQRRFAEVALMEIRLHLLYNKQRIPLSNPGSHIIMRFWFVSEAQPSKEWHLRCIIPLLNSATSNAIKEFMAPYTADTASSIRTTNRLLAGIGNPELPDAMLVPYFCVLAHVIAQIPDSPALQSVVAASLEKVIMVTYSSISRKLCEEFDENTLSVVGTAVETVRVALIFLLQEEEGEGDPLGLLKTAPMMALVCWVVTDPTIQCDESIILRSSDEILTSCFNRIYLAAFKNSNVYNPVLRDAKFGRTLGNS</sequence>
<dbReference type="EMBL" id="JANAWD010000515">
    <property type="protein sequence ID" value="KAJ3478378.1"/>
    <property type="molecule type" value="Genomic_DNA"/>
</dbReference>
<dbReference type="Proteomes" id="UP001212997">
    <property type="component" value="Unassembled WGS sequence"/>
</dbReference>